<reference evidence="2 3" key="1">
    <citation type="submission" date="2018-11" db="EMBL/GenBank/DDBJ databases">
        <authorList>
            <consortium name="Pathogen Informatics"/>
        </authorList>
    </citation>
    <scope>NUCLEOTIDE SEQUENCE [LARGE SCALE GENOMIC DNA]</scope>
</reference>
<sequence length="321" mass="35453">MKICLVNHLSQQPLYQLFRIERISGIGLYQLCRSRSPSRSVYADLSQQLESIPIQTTKPSTVQSQAPQAPSTMFSSSTPQSSRPMRPRDIRIMSASPIPKSPTDHHLSSSSKHTSSNRRTVSSGVNAQLTSAMTIDDVPQMTSTPTSKKKLHFQMMVAPQPHYRSHHKERNDDSCRVNSIDHSMVQRRQSAGAIVPTFASTQYQDSRRSYCRDNPLMVGPSGDQVFYVDDRTPRSKSGGDDIRVAVLEQRVRELETAMIGGMQSPSTSAASASFMIPVVGTKGGRMLTQSSGQLLVTPSGLSSTQQLMAKEIVDKEVEIER</sequence>
<evidence type="ECO:0000313" key="2">
    <source>
        <dbReference type="EMBL" id="VDK57774.1"/>
    </source>
</evidence>
<dbReference type="AlphaFoldDB" id="A0A3P6SRP0"/>
<dbReference type="EMBL" id="UYRR01033090">
    <property type="protein sequence ID" value="VDK57774.1"/>
    <property type="molecule type" value="Genomic_DNA"/>
</dbReference>
<organism evidence="2 3">
    <name type="scientific">Anisakis simplex</name>
    <name type="common">Herring worm</name>
    <dbReference type="NCBI Taxonomy" id="6269"/>
    <lineage>
        <taxon>Eukaryota</taxon>
        <taxon>Metazoa</taxon>
        <taxon>Ecdysozoa</taxon>
        <taxon>Nematoda</taxon>
        <taxon>Chromadorea</taxon>
        <taxon>Rhabditida</taxon>
        <taxon>Spirurina</taxon>
        <taxon>Ascaridomorpha</taxon>
        <taxon>Ascaridoidea</taxon>
        <taxon>Anisakidae</taxon>
        <taxon>Anisakis</taxon>
        <taxon>Anisakis simplex complex</taxon>
    </lineage>
</organism>
<protein>
    <submittedName>
        <fullName evidence="2">Uncharacterized protein</fullName>
    </submittedName>
</protein>
<feature type="compositionally biased region" description="Polar residues" evidence="1">
    <location>
        <begin position="53"/>
        <end position="69"/>
    </location>
</feature>
<name>A0A3P6SRP0_ANISI</name>
<keyword evidence="3" id="KW-1185">Reference proteome</keyword>
<evidence type="ECO:0000256" key="1">
    <source>
        <dbReference type="SAM" id="MobiDB-lite"/>
    </source>
</evidence>
<feature type="region of interest" description="Disordered" evidence="1">
    <location>
        <begin position="53"/>
        <end position="124"/>
    </location>
</feature>
<proteinExistence type="predicted"/>
<feature type="compositionally biased region" description="Low complexity" evidence="1">
    <location>
        <begin position="70"/>
        <end position="84"/>
    </location>
</feature>
<accession>A0A3P6SRP0</accession>
<gene>
    <name evidence="2" type="ORF">ASIM_LOCUS16435</name>
</gene>
<evidence type="ECO:0000313" key="3">
    <source>
        <dbReference type="Proteomes" id="UP000267096"/>
    </source>
</evidence>
<dbReference type="OrthoDB" id="5835862at2759"/>
<dbReference type="Proteomes" id="UP000267096">
    <property type="component" value="Unassembled WGS sequence"/>
</dbReference>